<evidence type="ECO:0000256" key="2">
    <source>
        <dbReference type="ARBA" id="ARBA00004613"/>
    </source>
</evidence>
<dbReference type="EMBL" id="JACHXN010000015">
    <property type="protein sequence ID" value="MBB3147854.1"/>
    <property type="molecule type" value="Genomic_DNA"/>
</dbReference>
<dbReference type="InterPro" id="IPR011049">
    <property type="entry name" value="Serralysin-like_metalloprot_C"/>
</dbReference>
<dbReference type="RefSeq" id="WP_183663837.1">
    <property type="nucleotide sequence ID" value="NZ_JACHXN010000015.1"/>
</dbReference>
<dbReference type="AlphaFoldDB" id="A0A839UDA3"/>
<gene>
    <name evidence="6" type="ORF">FHS21_004289</name>
</gene>
<comment type="caution">
    <text evidence="6">The sequence shown here is derived from an EMBL/GenBank/DDBJ whole genome shotgun (WGS) entry which is preliminary data.</text>
</comment>
<dbReference type="InterPro" id="IPR013858">
    <property type="entry name" value="Peptidase_M10B_C"/>
</dbReference>
<dbReference type="SUPFAM" id="SSF51120">
    <property type="entry name" value="beta-Roll"/>
    <property type="match status" value="1"/>
</dbReference>
<evidence type="ECO:0000256" key="4">
    <source>
        <dbReference type="ARBA" id="ARBA00022737"/>
    </source>
</evidence>
<comment type="subcellular location">
    <subcellularLocation>
        <location evidence="2">Secreted</location>
    </subcellularLocation>
</comment>
<comment type="cofactor">
    <cofactor evidence="1">
        <name>Ca(2+)</name>
        <dbReference type="ChEBI" id="CHEBI:29108"/>
    </cofactor>
</comment>
<sequence length="147" mass="15384">MDGGAGKDTVDYSASARDTTVNLKTGEGGGAAVGDTYQFIENVVGSQFNDTIWGNAQVNEMNGGAGTDRFFYEQLADISGDTINGFSLAEGDKVDLTRIDDFTMDNISGGGTGGGPFRIDYHGGTVYLTVNSSVSGQQLSRLLVFDA</sequence>
<dbReference type="Proteomes" id="UP000554520">
    <property type="component" value="Unassembled WGS sequence"/>
</dbReference>
<dbReference type="GO" id="GO:0005615">
    <property type="term" value="C:extracellular space"/>
    <property type="evidence" value="ECO:0007669"/>
    <property type="project" value="InterPro"/>
</dbReference>
<dbReference type="GO" id="GO:0005509">
    <property type="term" value="F:calcium ion binding"/>
    <property type="evidence" value="ECO:0007669"/>
    <property type="project" value="InterPro"/>
</dbReference>
<evidence type="ECO:0000256" key="3">
    <source>
        <dbReference type="ARBA" id="ARBA00022525"/>
    </source>
</evidence>
<keyword evidence="4" id="KW-0677">Repeat</keyword>
<feature type="domain" description="Peptidase M10 serralysin C-terminal" evidence="5">
    <location>
        <begin position="4"/>
        <end position="103"/>
    </location>
</feature>
<proteinExistence type="predicted"/>
<name>A0A839UDA3_9HYPH</name>
<evidence type="ECO:0000259" key="5">
    <source>
        <dbReference type="Pfam" id="PF08548"/>
    </source>
</evidence>
<evidence type="ECO:0000256" key="1">
    <source>
        <dbReference type="ARBA" id="ARBA00001913"/>
    </source>
</evidence>
<dbReference type="Pfam" id="PF00353">
    <property type="entry name" value="HemolysinCabind"/>
    <property type="match status" value="1"/>
</dbReference>
<accession>A0A839UDA3</accession>
<dbReference type="InterPro" id="IPR001343">
    <property type="entry name" value="Hemolysn_Ca-bd"/>
</dbReference>
<dbReference type="Gene3D" id="2.150.10.10">
    <property type="entry name" value="Serralysin-like metalloprotease, C-terminal"/>
    <property type="match status" value="1"/>
</dbReference>
<organism evidence="6 7">
    <name type="scientific">Phyllobacterium trifolii</name>
    <dbReference type="NCBI Taxonomy" id="300193"/>
    <lineage>
        <taxon>Bacteria</taxon>
        <taxon>Pseudomonadati</taxon>
        <taxon>Pseudomonadota</taxon>
        <taxon>Alphaproteobacteria</taxon>
        <taxon>Hyphomicrobiales</taxon>
        <taxon>Phyllobacteriaceae</taxon>
        <taxon>Phyllobacterium</taxon>
    </lineage>
</organism>
<keyword evidence="7" id="KW-1185">Reference proteome</keyword>
<reference evidence="6 7" key="1">
    <citation type="submission" date="2020-08" db="EMBL/GenBank/DDBJ databases">
        <title>Genomic Encyclopedia of Type Strains, Phase III (KMG-III): the genomes of soil and plant-associated and newly described type strains.</title>
        <authorList>
            <person name="Whitman W."/>
        </authorList>
    </citation>
    <scope>NUCLEOTIDE SEQUENCE [LARGE SCALE GENOMIC DNA]</scope>
    <source>
        <strain evidence="6 7">CECT 7015</strain>
    </source>
</reference>
<dbReference type="Pfam" id="PF08548">
    <property type="entry name" value="Peptidase_M10_C"/>
    <property type="match status" value="1"/>
</dbReference>
<protein>
    <submittedName>
        <fullName evidence="6">Ca2+-binding RTX toxin-like protein</fullName>
    </submittedName>
</protein>
<evidence type="ECO:0000313" key="7">
    <source>
        <dbReference type="Proteomes" id="UP000554520"/>
    </source>
</evidence>
<keyword evidence="3" id="KW-0964">Secreted</keyword>
<evidence type="ECO:0000313" key="6">
    <source>
        <dbReference type="EMBL" id="MBB3147854.1"/>
    </source>
</evidence>